<name>A0ABN3P6L5_9MICO</name>
<proteinExistence type="predicted"/>
<evidence type="ECO:0000313" key="1">
    <source>
        <dbReference type="EMBL" id="GAA2570695.1"/>
    </source>
</evidence>
<organism evidence="1 2">
    <name type="scientific">Microbacterium binotii</name>
    <dbReference type="NCBI Taxonomy" id="462710"/>
    <lineage>
        <taxon>Bacteria</taxon>
        <taxon>Bacillati</taxon>
        <taxon>Actinomycetota</taxon>
        <taxon>Actinomycetes</taxon>
        <taxon>Micrococcales</taxon>
        <taxon>Microbacteriaceae</taxon>
        <taxon>Microbacterium</taxon>
    </lineage>
</organism>
<evidence type="ECO:0000313" key="2">
    <source>
        <dbReference type="Proteomes" id="UP001500274"/>
    </source>
</evidence>
<protein>
    <submittedName>
        <fullName evidence="1">Uncharacterized protein</fullName>
    </submittedName>
</protein>
<accession>A0ABN3P6L5</accession>
<gene>
    <name evidence="1" type="ORF">GCM10009862_06850</name>
</gene>
<reference evidence="1 2" key="1">
    <citation type="journal article" date="2019" name="Int. J. Syst. Evol. Microbiol.">
        <title>The Global Catalogue of Microorganisms (GCM) 10K type strain sequencing project: providing services to taxonomists for standard genome sequencing and annotation.</title>
        <authorList>
            <consortium name="The Broad Institute Genomics Platform"/>
            <consortium name="The Broad Institute Genome Sequencing Center for Infectious Disease"/>
            <person name="Wu L."/>
            <person name="Ma J."/>
        </authorList>
    </citation>
    <scope>NUCLEOTIDE SEQUENCE [LARGE SCALE GENOMIC DNA]</scope>
    <source>
        <strain evidence="1 2">JCM 16365</strain>
    </source>
</reference>
<sequence>MTSHTYIHVSALVRGPIGPEGFTEPDWEPPAATAAERALVARFGGYRQHDYGGVTLGDALTREDLLLMTGVTLVATRDDLIRLDIAHELFAGNPATLVPREDERTGPAIIARLAAYDAEHRGLTDALLVHGGPPQWKGHLQRALAREGGETGFTVKTASPVTGFVNRDDVYEAFGEPRRTLIIDLGAVTDDDGVIRKSHIAAVHALAHEVDAYRTIIRVAEGWQVPDARLLAEILPRGQYADIAVIRDGHDFIDEVTRTSHYRRSETDTIVTLRGADDGFWTRFDERSWMLGTPTEVIGM</sequence>
<dbReference type="EMBL" id="BAAARI010000003">
    <property type="protein sequence ID" value="GAA2570695.1"/>
    <property type="molecule type" value="Genomic_DNA"/>
</dbReference>
<comment type="caution">
    <text evidence="1">The sequence shown here is derived from an EMBL/GenBank/DDBJ whole genome shotgun (WGS) entry which is preliminary data.</text>
</comment>
<dbReference type="Proteomes" id="UP001500274">
    <property type="component" value="Unassembled WGS sequence"/>
</dbReference>
<dbReference type="RefSeq" id="WP_344226910.1">
    <property type="nucleotide sequence ID" value="NZ_BAAARI010000003.1"/>
</dbReference>
<keyword evidence="2" id="KW-1185">Reference proteome</keyword>